<dbReference type="Proteomes" id="UP001165296">
    <property type="component" value="Unassembled WGS sequence"/>
</dbReference>
<accession>A0ABS8ALL4</accession>
<dbReference type="RefSeq" id="WP_226172187.1">
    <property type="nucleotide sequence ID" value="NZ_JAJADR010000001.1"/>
</dbReference>
<keyword evidence="1" id="KW-0732">Signal</keyword>
<dbReference type="SUPFAM" id="SSF159501">
    <property type="entry name" value="EreA/ChaN-like"/>
    <property type="match status" value="1"/>
</dbReference>
<keyword evidence="3" id="KW-1185">Reference proteome</keyword>
<proteinExistence type="predicted"/>
<sequence length="436" mass="48856">MNPLFTTFYRSLALGAFLLTVHATVKAQAPQSVSSAPVFAGVPQEPIELGDASFRLFDKAFYTNQLFLLGEAHGVARPQELDFILFKHLNQRAGVRYYAGEFDCAKAYYLNYYLRNGNDSTLRLVFRSWVKAESQWANKDLFDKFRKLRALNLTLPEERRFEFMGLDEVQDMPLAADYLDHLLRKKTYGSPGLVALRDSLLTLMRQPVTSPVLAAVARRTLSELEQHRKSYKFWLAGSYPALQHLLRNLTYRADGLGREQSIFANYQALSQTKELTGRKMYGLWGLAHVLQSPLQGGYSTFAAMVRQSSLPAHDKVVSVMCAFSGCRMLYPNSGLPVAWQTKGQVYGSTTKFNHDGPLTVIGGIEELKAQTKPGSTTLFRLDAAGAATVRQPIRVTYAPGIPAAQQMQFDLKLPAAAYVQYLVLVRDSEMVQSLRP</sequence>
<evidence type="ECO:0000313" key="3">
    <source>
        <dbReference type="Proteomes" id="UP001165296"/>
    </source>
</evidence>
<dbReference type="Gene3D" id="3.30.1870.10">
    <property type="entry name" value="EreA-like, domain 2"/>
    <property type="match status" value="1"/>
</dbReference>
<feature type="signal peptide" evidence="1">
    <location>
        <begin position="1"/>
        <end position="27"/>
    </location>
</feature>
<gene>
    <name evidence="2" type="ORF">LGH74_03845</name>
</gene>
<evidence type="ECO:0000256" key="1">
    <source>
        <dbReference type="SAM" id="SignalP"/>
    </source>
</evidence>
<reference evidence="2" key="1">
    <citation type="submission" date="2021-10" db="EMBL/GenBank/DDBJ databases">
        <authorList>
            <person name="Dean J.D."/>
            <person name="Kim M.K."/>
            <person name="Newey C.N."/>
            <person name="Stoker T.S."/>
            <person name="Thompson D.W."/>
            <person name="Grose J.H."/>
        </authorList>
    </citation>
    <scope>NUCLEOTIDE SEQUENCE</scope>
    <source>
        <strain evidence="2">BT178</strain>
    </source>
</reference>
<comment type="caution">
    <text evidence="2">The sequence shown here is derived from an EMBL/GenBank/DDBJ whole genome shotgun (WGS) entry which is preliminary data.</text>
</comment>
<protein>
    <recommendedName>
        <fullName evidence="4">Erythromycin esterase family protein</fullName>
    </recommendedName>
</protein>
<organism evidence="2 3">
    <name type="scientific">Hymenobacter lucidus</name>
    <dbReference type="NCBI Taxonomy" id="2880930"/>
    <lineage>
        <taxon>Bacteria</taxon>
        <taxon>Pseudomonadati</taxon>
        <taxon>Bacteroidota</taxon>
        <taxon>Cytophagia</taxon>
        <taxon>Cytophagales</taxon>
        <taxon>Hymenobacteraceae</taxon>
        <taxon>Hymenobacter</taxon>
    </lineage>
</organism>
<dbReference type="EMBL" id="JAJADR010000001">
    <property type="protein sequence ID" value="MCB2407095.1"/>
    <property type="molecule type" value="Genomic_DNA"/>
</dbReference>
<evidence type="ECO:0000313" key="2">
    <source>
        <dbReference type="EMBL" id="MCB2407095.1"/>
    </source>
</evidence>
<name>A0ABS8ALL4_9BACT</name>
<feature type="chain" id="PRO_5046779612" description="Erythromycin esterase family protein" evidence="1">
    <location>
        <begin position="28"/>
        <end position="436"/>
    </location>
</feature>
<evidence type="ECO:0008006" key="4">
    <source>
        <dbReference type="Google" id="ProtNLM"/>
    </source>
</evidence>